<protein>
    <submittedName>
        <fullName evidence="1">Uncharacterized protein</fullName>
    </submittedName>
</protein>
<dbReference type="OrthoDB" id="5129926at2759"/>
<dbReference type="EMBL" id="CABFNQ020000673">
    <property type="protein sequence ID" value="CAH0021981.1"/>
    <property type="molecule type" value="Genomic_DNA"/>
</dbReference>
<dbReference type="AlphaFoldDB" id="A0A9N9YFS5"/>
<name>A0A9N9YFS5_9HYPO</name>
<sequence length="102" mass="11172">MSVQAQIFHLRHAVSAGIVIGDGFHETLTGPRPTGTQAQRETGMAARPLCQSCGKFPVCEVTLPESLSVPDAMLGNNTLSKDQPEYYYYYMHLQPITEIGVC</sequence>
<organism evidence="1 2">
    <name type="scientific">Clonostachys rhizophaga</name>
    <dbReference type="NCBI Taxonomy" id="160324"/>
    <lineage>
        <taxon>Eukaryota</taxon>
        <taxon>Fungi</taxon>
        <taxon>Dikarya</taxon>
        <taxon>Ascomycota</taxon>
        <taxon>Pezizomycotina</taxon>
        <taxon>Sordariomycetes</taxon>
        <taxon>Hypocreomycetidae</taxon>
        <taxon>Hypocreales</taxon>
        <taxon>Bionectriaceae</taxon>
        <taxon>Clonostachys</taxon>
    </lineage>
</organism>
<accession>A0A9N9YFS5</accession>
<comment type="caution">
    <text evidence="1">The sequence shown here is derived from an EMBL/GenBank/DDBJ whole genome shotgun (WGS) entry which is preliminary data.</text>
</comment>
<proteinExistence type="predicted"/>
<evidence type="ECO:0000313" key="2">
    <source>
        <dbReference type="Proteomes" id="UP000696573"/>
    </source>
</evidence>
<reference evidence="1" key="1">
    <citation type="submission" date="2021-10" db="EMBL/GenBank/DDBJ databases">
        <authorList>
            <person name="Piombo E."/>
        </authorList>
    </citation>
    <scope>NUCLEOTIDE SEQUENCE</scope>
</reference>
<evidence type="ECO:0000313" key="1">
    <source>
        <dbReference type="EMBL" id="CAH0021981.1"/>
    </source>
</evidence>
<gene>
    <name evidence="1" type="ORF">CRHIZ90672A_00006088</name>
</gene>
<dbReference type="Proteomes" id="UP000696573">
    <property type="component" value="Unassembled WGS sequence"/>
</dbReference>
<keyword evidence="2" id="KW-1185">Reference proteome</keyword>